<dbReference type="PRINTS" id="PR00069">
    <property type="entry name" value="ALDKETRDTASE"/>
</dbReference>
<dbReference type="GO" id="GO:0016491">
    <property type="term" value="F:oxidoreductase activity"/>
    <property type="evidence" value="ECO:0007669"/>
    <property type="project" value="UniProtKB-KW"/>
</dbReference>
<dbReference type="Pfam" id="PF00248">
    <property type="entry name" value="Aldo_ket_red"/>
    <property type="match status" value="1"/>
</dbReference>
<evidence type="ECO:0000313" key="6">
    <source>
        <dbReference type="Proteomes" id="UP000252585"/>
    </source>
</evidence>
<evidence type="ECO:0000256" key="3">
    <source>
        <dbReference type="ARBA" id="ARBA00038157"/>
    </source>
</evidence>
<dbReference type="Proteomes" id="UP000252585">
    <property type="component" value="Unassembled WGS sequence"/>
</dbReference>
<dbReference type="Gene3D" id="3.20.20.100">
    <property type="entry name" value="NADP-dependent oxidoreductase domain"/>
    <property type="match status" value="1"/>
</dbReference>
<dbReference type="EMBL" id="QPJJ01000003">
    <property type="protein sequence ID" value="RCW74922.1"/>
    <property type="molecule type" value="Genomic_DNA"/>
</dbReference>
<dbReference type="SUPFAM" id="SSF51430">
    <property type="entry name" value="NAD(P)-linked oxidoreductase"/>
    <property type="match status" value="1"/>
</dbReference>
<gene>
    <name evidence="5" type="ORF">DFR57_103219</name>
</gene>
<organism evidence="5 6">
    <name type="scientific">Saliterribacillus persicus</name>
    <dbReference type="NCBI Taxonomy" id="930114"/>
    <lineage>
        <taxon>Bacteria</taxon>
        <taxon>Bacillati</taxon>
        <taxon>Bacillota</taxon>
        <taxon>Bacilli</taxon>
        <taxon>Bacillales</taxon>
        <taxon>Bacillaceae</taxon>
        <taxon>Saliterribacillus</taxon>
    </lineage>
</organism>
<sequence>MKEVALMNNLELGKSGMHVSEISLGCMRMDQLATQEANRVIENALELGIDFFDHADIYGGGRSEEIFAEAIDMNPTIREKMVLQTKCGIRDGSFDFSKGHILNSVEGSLKRLNTDYIDVLLLHRPDALVEPEEVAEAFSELKRSGKVKHFGVSNHNPMQIELLKKYVDHDLIANQLQFSLMFTPMIDAGLNVNMEHDPAIVRDGGVLDYSRLHDMTVQPWSPFQHGFFEGVFVGNDDFPELNQKLDEIAEAKGVTATTIAIAWILRHPARMQPVVGTMNPERLKEIAKASDVKLTREEWYELYRVAGNKLP</sequence>
<dbReference type="PANTHER" id="PTHR43364:SF1">
    <property type="entry name" value="OXIDOREDUCTASE YDHF"/>
    <property type="match status" value="1"/>
</dbReference>
<evidence type="ECO:0000313" key="5">
    <source>
        <dbReference type="EMBL" id="RCW74922.1"/>
    </source>
</evidence>
<dbReference type="InterPro" id="IPR036812">
    <property type="entry name" value="NAD(P)_OxRdtase_dom_sf"/>
</dbReference>
<keyword evidence="6" id="KW-1185">Reference proteome</keyword>
<dbReference type="CDD" id="cd19092">
    <property type="entry name" value="AKR_BsYcsN_EcYdhF-like"/>
    <property type="match status" value="1"/>
</dbReference>
<keyword evidence="2" id="KW-0560">Oxidoreductase</keyword>
<evidence type="ECO:0000256" key="2">
    <source>
        <dbReference type="ARBA" id="ARBA00023002"/>
    </source>
</evidence>
<dbReference type="PANTHER" id="PTHR43364">
    <property type="entry name" value="NADH-SPECIFIC METHYLGLYOXAL REDUCTASE-RELATED"/>
    <property type="match status" value="1"/>
</dbReference>
<dbReference type="InterPro" id="IPR050523">
    <property type="entry name" value="AKR_Detox_Biosynth"/>
</dbReference>
<comment type="caution">
    <text evidence="5">The sequence shown here is derived from an EMBL/GenBank/DDBJ whole genome shotgun (WGS) entry which is preliminary data.</text>
</comment>
<dbReference type="InterPro" id="IPR023210">
    <property type="entry name" value="NADP_OxRdtase_dom"/>
</dbReference>
<comment type="similarity">
    <text evidence="3">Belongs to the aldo/keto reductase family. Aldo/keto reductase 2 subfamily.</text>
</comment>
<feature type="domain" description="NADP-dependent oxidoreductase" evidence="4">
    <location>
        <begin position="21"/>
        <end position="302"/>
    </location>
</feature>
<dbReference type="GO" id="GO:0005829">
    <property type="term" value="C:cytosol"/>
    <property type="evidence" value="ECO:0007669"/>
    <property type="project" value="TreeGrafter"/>
</dbReference>
<proteinExistence type="inferred from homology"/>
<dbReference type="FunFam" id="3.20.20.100:FF:000008">
    <property type="entry name" value="Aldo/keto reductase family oxidoreductase"/>
    <property type="match status" value="1"/>
</dbReference>
<protein>
    <submittedName>
        <fullName evidence="5">Putative oxidoreductase</fullName>
    </submittedName>
</protein>
<dbReference type="InterPro" id="IPR020471">
    <property type="entry name" value="AKR"/>
</dbReference>
<dbReference type="AlphaFoldDB" id="A0A368Y404"/>
<accession>A0A368Y404</accession>
<name>A0A368Y404_9BACI</name>
<evidence type="ECO:0000259" key="4">
    <source>
        <dbReference type="Pfam" id="PF00248"/>
    </source>
</evidence>
<reference evidence="5 6" key="1">
    <citation type="submission" date="2018-07" db="EMBL/GenBank/DDBJ databases">
        <title>Genomic Encyclopedia of Type Strains, Phase IV (KMG-IV): sequencing the most valuable type-strain genomes for metagenomic binning, comparative biology and taxonomic classification.</title>
        <authorList>
            <person name="Goeker M."/>
        </authorList>
    </citation>
    <scope>NUCLEOTIDE SEQUENCE [LARGE SCALE GENOMIC DNA]</scope>
    <source>
        <strain evidence="5 6">DSM 27696</strain>
    </source>
</reference>
<evidence type="ECO:0000256" key="1">
    <source>
        <dbReference type="ARBA" id="ARBA00022857"/>
    </source>
</evidence>
<keyword evidence="1" id="KW-0521">NADP</keyword>